<accession>A0A6J4K0D8</accession>
<name>A0A6J4K0D8_9CHLR</name>
<protein>
    <submittedName>
        <fullName evidence="1">Uncharacterized protein</fullName>
    </submittedName>
</protein>
<reference evidence="1" key="1">
    <citation type="submission" date="2020-02" db="EMBL/GenBank/DDBJ databases">
        <authorList>
            <person name="Meier V. D."/>
        </authorList>
    </citation>
    <scope>NUCLEOTIDE SEQUENCE</scope>
    <source>
        <strain evidence="1">AVDCRST_MAG93</strain>
    </source>
</reference>
<dbReference type="EMBL" id="CADCTR010001357">
    <property type="protein sequence ID" value="CAA9292458.1"/>
    <property type="molecule type" value="Genomic_DNA"/>
</dbReference>
<gene>
    <name evidence="1" type="ORF">AVDCRST_MAG93-4005</name>
</gene>
<dbReference type="AlphaFoldDB" id="A0A6J4K0D8"/>
<sequence>MQSVAGFQVLSVHCMALFVLDTFLLPMPTRSLRLVVYMTKGSARRRGL</sequence>
<proteinExistence type="predicted"/>
<organism evidence="1">
    <name type="scientific">uncultured Chloroflexia bacterium</name>
    <dbReference type="NCBI Taxonomy" id="1672391"/>
    <lineage>
        <taxon>Bacteria</taxon>
        <taxon>Bacillati</taxon>
        <taxon>Chloroflexota</taxon>
        <taxon>Chloroflexia</taxon>
        <taxon>environmental samples</taxon>
    </lineage>
</organism>
<evidence type="ECO:0000313" key="1">
    <source>
        <dbReference type="EMBL" id="CAA9292458.1"/>
    </source>
</evidence>